<reference evidence="1 2" key="1">
    <citation type="journal article" date="2013" name="BMC Genomics">
        <title>Comparative genomics reveals distinct host-interacting traits of three major human-associated propionibacteria.</title>
        <authorList>
            <person name="Mak T.N."/>
            <person name="Schmid M."/>
            <person name="Brzuszkiewicz E."/>
            <person name="Zeng G."/>
            <person name="Meyer R."/>
            <person name="Sfanos K.S."/>
            <person name="Brinkmann V."/>
            <person name="Meyer T.F."/>
            <person name="Bruggemann H."/>
        </authorList>
    </citation>
    <scope>NUCLEOTIDE SEQUENCE [LARGE SCALE GENOMIC DNA]</scope>
    <source>
        <strain evidence="1 2">DSM 20700</strain>
    </source>
</reference>
<accession>U1ET73</accession>
<dbReference type="EMBL" id="AOSS01000361">
    <property type="protein sequence ID" value="ERF54942.1"/>
    <property type="molecule type" value="Genomic_DNA"/>
</dbReference>
<gene>
    <name evidence="1" type="ORF">H641_09833</name>
</gene>
<name>U1ET73_9ACTN</name>
<evidence type="ECO:0000313" key="1">
    <source>
        <dbReference type="EMBL" id="ERF54942.1"/>
    </source>
</evidence>
<comment type="caution">
    <text evidence="1">The sequence shown here is derived from an EMBL/GenBank/DDBJ whole genome shotgun (WGS) entry which is preliminary data.</text>
</comment>
<organism evidence="1 2">
    <name type="scientific">Cutibacterium granulosum DSM 20700</name>
    <dbReference type="NCBI Taxonomy" id="1160719"/>
    <lineage>
        <taxon>Bacteria</taxon>
        <taxon>Bacillati</taxon>
        <taxon>Actinomycetota</taxon>
        <taxon>Actinomycetes</taxon>
        <taxon>Propionibacteriales</taxon>
        <taxon>Propionibacteriaceae</taxon>
        <taxon>Cutibacterium</taxon>
    </lineage>
</organism>
<sequence length="49" mass="5285">MAYGVLILDGPEHLDVGTSEALMDNLWTTARSVAKLAITHDLLALKCCN</sequence>
<dbReference type="RefSeq" id="WP_021104961.1">
    <property type="nucleotide sequence ID" value="NZ_AOSS01000361.1"/>
</dbReference>
<dbReference type="Proteomes" id="UP000016307">
    <property type="component" value="Unassembled WGS sequence"/>
</dbReference>
<keyword evidence="2" id="KW-1185">Reference proteome</keyword>
<evidence type="ECO:0000313" key="2">
    <source>
        <dbReference type="Proteomes" id="UP000016307"/>
    </source>
</evidence>
<proteinExistence type="predicted"/>
<dbReference type="AlphaFoldDB" id="U1ET73"/>
<protein>
    <submittedName>
        <fullName evidence="1">Thiol reductant ABC exporter, CydC subunit</fullName>
    </submittedName>
</protein>
<dbReference type="PATRIC" id="fig|1160719.4.peg.1860"/>
<dbReference type="OrthoDB" id="3237158at2"/>